<evidence type="ECO:0000313" key="2">
    <source>
        <dbReference type="Proteomes" id="UP000316208"/>
    </source>
</evidence>
<gene>
    <name evidence="1" type="ORF">C7Y44_03655</name>
</gene>
<name>A0ABY3AVB7_PAEPP</name>
<protein>
    <submittedName>
        <fullName evidence="1">WD40 repeat domain-containing protein</fullName>
    </submittedName>
</protein>
<evidence type="ECO:0000313" key="1">
    <source>
        <dbReference type="EMBL" id="TQR46762.1"/>
    </source>
</evidence>
<dbReference type="InterPro" id="IPR015943">
    <property type="entry name" value="WD40/YVTN_repeat-like_dom_sf"/>
</dbReference>
<dbReference type="RefSeq" id="WP_142542934.1">
    <property type="nucleotide sequence ID" value="NZ_SADY01000001.1"/>
</dbReference>
<dbReference type="EMBL" id="SADY01000001">
    <property type="protein sequence ID" value="TQR46762.1"/>
    <property type="molecule type" value="Genomic_DNA"/>
</dbReference>
<organism evidence="1 2">
    <name type="scientific">Paenibacillus popilliae</name>
    <name type="common">Bacillus popilliae</name>
    <dbReference type="NCBI Taxonomy" id="78057"/>
    <lineage>
        <taxon>Bacteria</taxon>
        <taxon>Bacillati</taxon>
        <taxon>Bacillota</taxon>
        <taxon>Bacilli</taxon>
        <taxon>Bacillales</taxon>
        <taxon>Paenibacillaceae</taxon>
        <taxon>Paenibacillus</taxon>
    </lineage>
</organism>
<reference evidence="1 2" key="1">
    <citation type="submission" date="2018-03" db="EMBL/GenBank/DDBJ databases">
        <title>Aerobic endospore-forming bacteria genome sequencing and assembly.</title>
        <authorList>
            <person name="Cavalcante D.A."/>
            <person name="Driks A."/>
            <person name="Putonti C."/>
            <person name="De-Souza M.T."/>
        </authorList>
    </citation>
    <scope>NUCLEOTIDE SEQUENCE [LARGE SCALE GENOMIC DNA]</scope>
    <source>
        <strain evidence="1 2">SDF0028</strain>
    </source>
</reference>
<comment type="caution">
    <text evidence="1">The sequence shown here is derived from an EMBL/GenBank/DDBJ whole genome shotgun (WGS) entry which is preliminary data.</text>
</comment>
<dbReference type="Proteomes" id="UP000316208">
    <property type="component" value="Unassembled WGS sequence"/>
</dbReference>
<proteinExistence type="predicted"/>
<dbReference type="Gene3D" id="2.130.10.10">
    <property type="entry name" value="YVTN repeat-like/Quinoprotein amine dehydrogenase"/>
    <property type="match status" value="1"/>
</dbReference>
<accession>A0ABY3AVB7</accession>
<keyword evidence="2" id="KW-1185">Reference proteome</keyword>
<dbReference type="SUPFAM" id="SSF69322">
    <property type="entry name" value="Tricorn protease domain 2"/>
    <property type="match status" value="1"/>
</dbReference>
<sequence length="712" mass="80481">MSPIKININKFEMMNSNRHIYSDVNGKERVPNPSIKPSSLYPYAYENISDTMKAYFKRNVCDYAPVRVEAGDHFFEWTPFGIGFADKFGNEEWLGRLNDVQAEIEDDNRILYKNIVPHVDDEFIVEAGSLKHNTILHSRLESHGTLLGGQNYLVVEGKIDFSSGINLYVENEIQPNQFTTMSSIVCKDENGKEVFSLPSPIAFESYGSESIQCSYKVSKHDNMATLQIRVPWSWLSHKDRRYPIAIDPTLRVVGSPNAPRNRIRNVNFSPSSSYLSVNYLYKPTIYKMDQTTKSFIELPEPTGGYNGRGEALSRFSKSEKYFLYSGYFNFQIYEFDAGTGGFTKPSTSTMADPRGDISDFIFSHHNDYLIIAGYKQAEVYAWNENTGMGALISKRGLSYEIRRLFISSDDNILLAFLYNKTLKACTLQDGVVINDYPLTIPKELTGKILDVDVSPDFKYIAFALSEAPFVCVCKLDAVSGIIDSPTYPALPGDMTPRAIRFSTKQRFIAIAQYDMWKNKPKLFFYRFHRNTGSIGERIDVDPSIAPDSGKNLSTDVQSLSYSSDGIYIALGQDTAAPDSLIVYQAFYEADNNVYFKDEASQDYYSDHNGISMMLIDFETIIAGQTPPAKQVLLENLFDYSVTNIRLLIDNPSSEFQVELSKTETPFIPEKQLHYPATTLAPYDTLPFYIRVTSSELAKSGGTFNVRVKCDKA</sequence>